<evidence type="ECO:0000256" key="3">
    <source>
        <dbReference type="ARBA" id="ARBA00022801"/>
    </source>
</evidence>
<evidence type="ECO:0000256" key="1">
    <source>
        <dbReference type="ARBA" id="ARBA00009227"/>
    </source>
</evidence>
<accession>A0A7K8MNS3</accession>
<evidence type="ECO:0000256" key="2">
    <source>
        <dbReference type="ARBA" id="ARBA00022723"/>
    </source>
</evidence>
<keyword evidence="6" id="KW-1185">Reference proteome</keyword>
<dbReference type="PANTHER" id="PTHR11358:SF26">
    <property type="entry name" value="GUANIDINO ACID HYDROLASE, MITOCHONDRIAL"/>
    <property type="match status" value="1"/>
</dbReference>
<evidence type="ECO:0000313" key="5">
    <source>
        <dbReference type="EMBL" id="NXE43031.1"/>
    </source>
</evidence>
<sequence>SRHGPVGLVHVDAHTNTGDTALGEKIYHGTPFQCCVEEGLLDPGRVVQIGLRGSSYDPNPYKYCREQGFQVVLAEECRLKSLEPLMREVRAQMGHKPMYVSFDVDGLDPAYAPGTGTPETAGLTPAQALEIIRGCKGLNIVGCDLVEVTPMYDVSGNTALLGANLLFEMPCVLPGVKPL</sequence>
<comment type="caution">
    <text evidence="5">The sequence shown here is derived from an EMBL/GenBank/DDBJ whole genome shotgun (WGS) entry which is preliminary data.</text>
</comment>
<dbReference type="Gene3D" id="3.40.800.10">
    <property type="entry name" value="Ureohydrolase domain"/>
    <property type="match status" value="1"/>
</dbReference>
<evidence type="ECO:0000256" key="4">
    <source>
        <dbReference type="RuleBase" id="RU003684"/>
    </source>
</evidence>
<keyword evidence="2" id="KW-0479">Metal-binding</keyword>
<feature type="non-terminal residue" evidence="5">
    <location>
        <position position="179"/>
    </location>
</feature>
<dbReference type="PROSITE" id="PS51409">
    <property type="entry name" value="ARGINASE_2"/>
    <property type="match status" value="1"/>
</dbReference>
<dbReference type="InterPro" id="IPR006035">
    <property type="entry name" value="Ureohydrolase"/>
</dbReference>
<dbReference type="SUPFAM" id="SSF52768">
    <property type="entry name" value="Arginase/deacetylase"/>
    <property type="match status" value="1"/>
</dbReference>
<dbReference type="GO" id="GO:0046872">
    <property type="term" value="F:metal ion binding"/>
    <property type="evidence" value="ECO:0007669"/>
    <property type="project" value="UniProtKB-KW"/>
</dbReference>
<dbReference type="GO" id="GO:0033389">
    <property type="term" value="P:putrescine biosynthetic process from arginine, via agmatine"/>
    <property type="evidence" value="ECO:0007669"/>
    <property type="project" value="TreeGrafter"/>
</dbReference>
<comment type="similarity">
    <text evidence="1">Belongs to the arginase family. Agmatinase subfamily.</text>
</comment>
<gene>
    <name evidence="5" type="primary">Agmat_1</name>
    <name evidence="5" type="ORF">PTILEU_R05345</name>
</gene>
<evidence type="ECO:0000313" key="6">
    <source>
        <dbReference type="Proteomes" id="UP000547721"/>
    </source>
</evidence>
<keyword evidence="3 4" id="KW-0378">Hydrolase</keyword>
<dbReference type="InterPro" id="IPR023696">
    <property type="entry name" value="Ureohydrolase_dom_sf"/>
</dbReference>
<dbReference type="Proteomes" id="UP000547721">
    <property type="component" value="Unassembled WGS sequence"/>
</dbReference>
<dbReference type="PANTHER" id="PTHR11358">
    <property type="entry name" value="ARGINASE/AGMATINASE"/>
    <property type="match status" value="1"/>
</dbReference>
<dbReference type="PROSITE" id="PS01053">
    <property type="entry name" value="ARGINASE_1"/>
    <property type="match status" value="1"/>
</dbReference>
<proteinExistence type="inferred from homology"/>
<reference evidence="5 6" key="1">
    <citation type="submission" date="2019-09" db="EMBL/GenBank/DDBJ databases">
        <title>Bird 10,000 Genomes (B10K) Project - Family phase.</title>
        <authorList>
            <person name="Zhang G."/>
        </authorList>
    </citation>
    <scope>NUCLEOTIDE SEQUENCE [LARGE SCALE GENOMIC DNA]</scope>
    <source>
        <strain evidence="5">B10K-CU-031-17</strain>
        <tissue evidence="5">Muscle</tissue>
    </source>
</reference>
<dbReference type="EMBL" id="VWYY01002120">
    <property type="protein sequence ID" value="NXE43031.1"/>
    <property type="molecule type" value="Genomic_DNA"/>
</dbReference>
<organism evidence="5 6">
    <name type="scientific">Ptilorrhoa leucosticta</name>
    <dbReference type="NCBI Taxonomy" id="449384"/>
    <lineage>
        <taxon>Eukaryota</taxon>
        <taxon>Metazoa</taxon>
        <taxon>Chordata</taxon>
        <taxon>Craniata</taxon>
        <taxon>Vertebrata</taxon>
        <taxon>Euteleostomi</taxon>
        <taxon>Archelosauria</taxon>
        <taxon>Archosauria</taxon>
        <taxon>Dinosauria</taxon>
        <taxon>Saurischia</taxon>
        <taxon>Theropoda</taxon>
        <taxon>Coelurosauria</taxon>
        <taxon>Aves</taxon>
        <taxon>Neognathae</taxon>
        <taxon>Neoaves</taxon>
        <taxon>Telluraves</taxon>
        <taxon>Australaves</taxon>
        <taxon>Passeriformes</taxon>
        <taxon>Corvoidea</taxon>
        <taxon>Cinclosomatidae</taxon>
        <taxon>Ptilorrhoa</taxon>
    </lineage>
</organism>
<dbReference type="InterPro" id="IPR020855">
    <property type="entry name" value="Ureohydrolase_Mn_BS"/>
</dbReference>
<protein>
    <submittedName>
        <fullName evidence="5">SPEB protein</fullName>
    </submittedName>
</protein>
<dbReference type="AlphaFoldDB" id="A0A7K8MNS3"/>
<feature type="non-terminal residue" evidence="5">
    <location>
        <position position="1"/>
    </location>
</feature>
<name>A0A7K8MNS3_9CORV</name>
<dbReference type="Pfam" id="PF00491">
    <property type="entry name" value="Arginase"/>
    <property type="match status" value="1"/>
</dbReference>
<dbReference type="GO" id="GO:0008783">
    <property type="term" value="F:agmatinase activity"/>
    <property type="evidence" value="ECO:0007669"/>
    <property type="project" value="TreeGrafter"/>
</dbReference>